<evidence type="ECO:0000256" key="4">
    <source>
        <dbReference type="SAM" id="MobiDB-lite"/>
    </source>
</evidence>
<dbReference type="InterPro" id="IPR027417">
    <property type="entry name" value="P-loop_NTPase"/>
</dbReference>
<dbReference type="InterPro" id="IPR045076">
    <property type="entry name" value="MutS"/>
</dbReference>
<dbReference type="EMBL" id="SSNY01000003">
    <property type="protein sequence ID" value="THF58561.1"/>
    <property type="molecule type" value="Genomic_DNA"/>
</dbReference>
<dbReference type="SUPFAM" id="SSF52540">
    <property type="entry name" value="P-loop containing nucleoside triphosphate hydrolases"/>
    <property type="match status" value="1"/>
</dbReference>
<evidence type="ECO:0000313" key="7">
    <source>
        <dbReference type="Proteomes" id="UP000306441"/>
    </source>
</evidence>
<protein>
    <submittedName>
        <fullName evidence="6">DNA mismatch repair protein MutS</fullName>
    </submittedName>
</protein>
<feature type="region of interest" description="Disordered" evidence="4">
    <location>
        <begin position="1"/>
        <end position="22"/>
    </location>
</feature>
<dbReference type="Proteomes" id="UP000306441">
    <property type="component" value="Unassembled WGS sequence"/>
</dbReference>
<gene>
    <name evidence="6" type="ORF">E6C48_05960</name>
</gene>
<dbReference type="PANTHER" id="PTHR11361:SF34">
    <property type="entry name" value="DNA MISMATCH REPAIR PROTEIN MSH1, MITOCHONDRIAL"/>
    <property type="match status" value="1"/>
</dbReference>
<organism evidence="6 7">
    <name type="scientific">Ollibium composti</name>
    <dbReference type="NCBI Taxonomy" id="2675109"/>
    <lineage>
        <taxon>Bacteria</taxon>
        <taxon>Pseudomonadati</taxon>
        <taxon>Pseudomonadota</taxon>
        <taxon>Alphaproteobacteria</taxon>
        <taxon>Hyphomicrobiales</taxon>
        <taxon>Phyllobacteriaceae</taxon>
        <taxon>Ollibium</taxon>
    </lineage>
</organism>
<dbReference type="SMART" id="SM00534">
    <property type="entry name" value="MUTSac"/>
    <property type="match status" value="1"/>
</dbReference>
<comment type="caution">
    <text evidence="6">The sequence shown here is derived from an EMBL/GenBank/DDBJ whole genome shotgun (WGS) entry which is preliminary data.</text>
</comment>
<name>A0ABY2QAH0_9HYPH</name>
<accession>A0ABY2QAH0</accession>
<keyword evidence="3" id="KW-0238">DNA-binding</keyword>
<dbReference type="Pfam" id="PF00488">
    <property type="entry name" value="MutS_V"/>
    <property type="match status" value="1"/>
</dbReference>
<dbReference type="Gene3D" id="3.40.50.300">
    <property type="entry name" value="P-loop containing nucleotide triphosphate hydrolases"/>
    <property type="match status" value="1"/>
</dbReference>
<evidence type="ECO:0000259" key="5">
    <source>
        <dbReference type="SMART" id="SM00534"/>
    </source>
</evidence>
<evidence type="ECO:0000313" key="6">
    <source>
        <dbReference type="EMBL" id="THF58561.1"/>
    </source>
</evidence>
<evidence type="ECO:0000256" key="2">
    <source>
        <dbReference type="ARBA" id="ARBA00022840"/>
    </source>
</evidence>
<sequence length="533" mass="60599">MRKQAPGTDAGEPSHGEGSRGDQSFESILFARSGTYPDAADATEPSCFGDLNLDQVVASVTANRAEYNLKGFFHTNLLEVDDVAYRHEVMRDLERNEMRDCVLAFAQAMKTMREHFAQMEKIFVPIQKQAWFLDAVDIYSRGVLDLTEALGRSEPRSRGLRGLLGWLRGYVASKDFPAMRSFIETLQADFAKIRYCVYIRGEGFVVHRYEGENDYSAEIEQTFRKFQQGSAKSYLTKIHDYVEMNHIEAKILEFVSLLFPDPFKRLAEFCRTYQNAYLPALVARFDREVQVYLSYLEYIDRLRPLGLKFCYPELSKTDKSLLCREGFDIALATKLAADDTVVVTNDFELSEDQRVIVVSGPNQGGKTTFARMFGQLHHLASLGFPVPGKKAKLFLPDNILTHFEREEDLENLSGKLQDDLKRVHDILDVASGRSIVIMNEIFTSTTLQDATFLSRRIMRKIIALDALCVWITFIHELASFSKETVSMMSMVVPEDPAQRTFKVVRAPASGRSYAMSIAEKYRLTSDDLEGRLP</sequence>
<reference evidence="6 7" key="1">
    <citation type="submission" date="2019-04" db="EMBL/GenBank/DDBJ databases">
        <title>Mesorhizobium composti sp. nov., isolated from compost.</title>
        <authorList>
            <person name="Lin S.-Y."/>
            <person name="Hameed A."/>
            <person name="Hsieh Y.-T."/>
            <person name="Young C.-C."/>
        </authorList>
    </citation>
    <scope>NUCLEOTIDE SEQUENCE [LARGE SCALE GENOMIC DNA]</scope>
    <source>
        <strain evidence="6 7">CC-YTH430</strain>
    </source>
</reference>
<keyword evidence="2" id="KW-0067">ATP-binding</keyword>
<dbReference type="PANTHER" id="PTHR11361">
    <property type="entry name" value="DNA MISMATCH REPAIR PROTEIN MUTS FAMILY MEMBER"/>
    <property type="match status" value="1"/>
</dbReference>
<evidence type="ECO:0000256" key="1">
    <source>
        <dbReference type="ARBA" id="ARBA00022741"/>
    </source>
</evidence>
<feature type="domain" description="DNA mismatch repair proteins mutS family" evidence="5">
    <location>
        <begin position="353"/>
        <end position="526"/>
    </location>
</feature>
<keyword evidence="7" id="KW-1185">Reference proteome</keyword>
<dbReference type="InterPro" id="IPR000432">
    <property type="entry name" value="DNA_mismatch_repair_MutS_C"/>
</dbReference>
<evidence type="ECO:0000256" key="3">
    <source>
        <dbReference type="ARBA" id="ARBA00023125"/>
    </source>
</evidence>
<keyword evidence="1" id="KW-0547">Nucleotide-binding</keyword>
<proteinExistence type="predicted"/>